<dbReference type="RefSeq" id="WP_232065615.1">
    <property type="nucleotide sequence ID" value="NC_016948.1"/>
</dbReference>
<evidence type="ECO:0000313" key="2">
    <source>
        <dbReference type="Proteomes" id="UP000466578"/>
    </source>
</evidence>
<accession>A0ABN6AIS3</accession>
<gene>
    <name evidence="1" type="ORF">MPRI_00980</name>
</gene>
<organism evidence="1 2">
    <name type="scientific">Mycobacterium paraintracellulare</name>
    <dbReference type="NCBI Taxonomy" id="1138383"/>
    <lineage>
        <taxon>Bacteria</taxon>
        <taxon>Bacillati</taxon>
        <taxon>Actinomycetota</taxon>
        <taxon>Actinomycetes</taxon>
        <taxon>Mycobacteriales</taxon>
        <taxon>Mycobacteriaceae</taxon>
        <taxon>Mycobacterium</taxon>
        <taxon>Mycobacterium avium complex (MAC)</taxon>
    </lineage>
</organism>
<name>A0ABN6AIS3_9MYCO</name>
<evidence type="ECO:0008006" key="3">
    <source>
        <dbReference type="Google" id="ProtNLM"/>
    </source>
</evidence>
<evidence type="ECO:0000313" key="1">
    <source>
        <dbReference type="EMBL" id="BBY67911.1"/>
    </source>
</evidence>
<sequence length="106" mass="12015">MEEPDPAAAQSGGIRTYSLAEVAAMVLPTEWADGERWLARRLNRGQIRGYRVGRAWRMTEDHVHELIQRFTNDVVAQAAPPIASIERATVADALSKRSRRRLRHPQ</sequence>
<reference evidence="1 2" key="1">
    <citation type="journal article" date="2019" name="Emerg. Microbes Infect.">
        <title>Comprehensive subspecies identification of 175 nontuberculous mycobacteria species based on 7547 genomic profiles.</title>
        <authorList>
            <person name="Matsumoto Y."/>
            <person name="Kinjo T."/>
            <person name="Motooka D."/>
            <person name="Nabeya D."/>
            <person name="Jung N."/>
            <person name="Uechi K."/>
            <person name="Horii T."/>
            <person name="Iida T."/>
            <person name="Fujita J."/>
            <person name="Nakamura S."/>
        </authorList>
    </citation>
    <scope>NUCLEOTIDE SEQUENCE [LARGE SCALE GENOMIC DNA]</scope>
    <source>
        <strain evidence="1 2">JCM 30622</strain>
    </source>
</reference>
<dbReference type="GeneID" id="45457407"/>
<keyword evidence="2" id="KW-1185">Reference proteome</keyword>
<dbReference type="EMBL" id="AP022597">
    <property type="protein sequence ID" value="BBY67911.1"/>
    <property type="molecule type" value="Genomic_DNA"/>
</dbReference>
<protein>
    <recommendedName>
        <fullName evidence="3">DNA-binding protein</fullName>
    </recommendedName>
</protein>
<dbReference type="Proteomes" id="UP000466578">
    <property type="component" value="Chromosome"/>
</dbReference>
<proteinExistence type="predicted"/>